<sequence length="416" mass="48189">MLPHTLDDSPPSFDLLLTVRQEHEMEYTQSTLTPAEAEILVRQLKPISIDQVGTDGWKEQRMSIEQLNMCSHSNAALKKDDFVRSFMIEHEKLPILLHELLVIEVWRRRILSSVEDEIIANPSAAYLYTYYEAVILNFFECMMYFEESVTAIGDDILELIDYCWRQVSGYCGNNFSIVSRIEEPADPKSPEDAKTNFKRQQFQQEATRAMTSISCLWFVVERISSLSMAVSNNILLKNDLVLGFAEVMTQQIWLRRGPGKVQKYVQGQFREVPMDDVMRICVPEAHSWFILHKLLCDRDCRSKYTYTAPKKEIILRIKRHLNETVVDQIPALADVQRGLEELSFLEPPSGTEEKFKSTLIIEQVARLMGSIDNSQRNWSAIEREMLKRLSNPESRQKDAMVLAKVFDAMFDLSREE</sequence>
<name>A0A0S4JB68_BODSA</name>
<evidence type="ECO:0000313" key="2">
    <source>
        <dbReference type="Proteomes" id="UP000051952"/>
    </source>
</evidence>
<keyword evidence="2" id="KW-1185">Reference proteome</keyword>
<dbReference type="PANTHER" id="PTHR13244">
    <property type="entry name" value="ZINC FINGER MYND DOMAIN CONTAINING PROTEIN 10"/>
    <property type="match status" value="1"/>
</dbReference>
<dbReference type="GO" id="GO:0005737">
    <property type="term" value="C:cytoplasm"/>
    <property type="evidence" value="ECO:0007669"/>
    <property type="project" value="TreeGrafter"/>
</dbReference>
<gene>
    <name evidence="1" type="ORF">BSAL_09940</name>
</gene>
<proteinExistence type="predicted"/>
<dbReference type="OrthoDB" id="432970at2759"/>
<dbReference type="PANTHER" id="PTHR13244:SF7">
    <property type="entry name" value="ZINC FINGER MYND DOMAIN-CONTAINING PROTEIN 10"/>
    <property type="match status" value="1"/>
</dbReference>
<dbReference type="VEuPathDB" id="TriTrypDB:BSAL_09940"/>
<organism evidence="1 2">
    <name type="scientific">Bodo saltans</name>
    <name type="common">Flagellated protozoan</name>
    <dbReference type="NCBI Taxonomy" id="75058"/>
    <lineage>
        <taxon>Eukaryota</taxon>
        <taxon>Discoba</taxon>
        <taxon>Euglenozoa</taxon>
        <taxon>Kinetoplastea</taxon>
        <taxon>Metakinetoplastina</taxon>
        <taxon>Eubodonida</taxon>
        <taxon>Bodonidae</taxon>
        <taxon>Bodo</taxon>
    </lineage>
</organism>
<dbReference type="InterPro" id="IPR052298">
    <property type="entry name" value="ZMYND10"/>
</dbReference>
<dbReference type="OMA" id="LIHEAYC"/>
<evidence type="ECO:0000313" key="1">
    <source>
        <dbReference type="EMBL" id="CUG87412.1"/>
    </source>
</evidence>
<dbReference type="EMBL" id="CYKH01001509">
    <property type="protein sequence ID" value="CUG87412.1"/>
    <property type="molecule type" value="Genomic_DNA"/>
</dbReference>
<dbReference type="Proteomes" id="UP000051952">
    <property type="component" value="Unassembled WGS sequence"/>
</dbReference>
<dbReference type="AlphaFoldDB" id="A0A0S4JB68"/>
<protein>
    <submittedName>
        <fullName evidence="1">Uncharacterized protein</fullName>
    </submittedName>
</protein>
<accession>A0A0S4JB68</accession>
<reference evidence="2" key="1">
    <citation type="submission" date="2015-09" db="EMBL/GenBank/DDBJ databases">
        <authorList>
            <consortium name="Pathogen Informatics"/>
        </authorList>
    </citation>
    <scope>NUCLEOTIDE SEQUENCE [LARGE SCALE GENOMIC DNA]</scope>
    <source>
        <strain evidence="2">Lake Konstanz</strain>
    </source>
</reference>